<proteinExistence type="predicted"/>
<evidence type="ECO:0000313" key="2">
    <source>
        <dbReference type="Proteomes" id="UP000697330"/>
    </source>
</evidence>
<dbReference type="NCBIfam" id="TIGR01484">
    <property type="entry name" value="HAD-SF-IIB"/>
    <property type="match status" value="1"/>
</dbReference>
<sequence>MGKKNGAVAFFDVDGTLVWHDYEKMRAMSAEERRELPPIKPSPAVYEAFSRMRAAGNLTFICTGRHLPFIPQTIRDLNPDGFVAGAGAFVCVGDRVVRAEFIERDLLLETARRFAAAGVDITLEGDDDNVELNPSGRPAHLPGSRLARTAEDVAELTVAHRYSKFCSNGVEERDLAPLRDFIDEHYTICDLQGGVLEFSMRGVDKGTGIEATLACLGRGREGTFAFGDSENDLSMRAAVETFVAMGNALPNVREVADYVTLTAAEDGVPAALEHFGLI</sequence>
<gene>
    <name evidence="1" type="ORF">K8U72_01900</name>
</gene>
<dbReference type="Pfam" id="PF08282">
    <property type="entry name" value="Hydrolase_3"/>
    <property type="match status" value="1"/>
</dbReference>
<reference evidence="1" key="2">
    <citation type="submission" date="2021-09" db="EMBL/GenBank/DDBJ databases">
        <authorList>
            <person name="Gilroy R."/>
        </authorList>
    </citation>
    <scope>NUCLEOTIDE SEQUENCE</scope>
    <source>
        <strain evidence="1">CHK124-7917</strain>
    </source>
</reference>
<accession>A0A921KKA9</accession>
<dbReference type="InterPro" id="IPR023214">
    <property type="entry name" value="HAD_sf"/>
</dbReference>
<dbReference type="GO" id="GO:0000287">
    <property type="term" value="F:magnesium ion binding"/>
    <property type="evidence" value="ECO:0007669"/>
    <property type="project" value="TreeGrafter"/>
</dbReference>
<dbReference type="GO" id="GO:0016791">
    <property type="term" value="F:phosphatase activity"/>
    <property type="evidence" value="ECO:0007669"/>
    <property type="project" value="TreeGrafter"/>
</dbReference>
<dbReference type="InterPro" id="IPR036412">
    <property type="entry name" value="HAD-like_sf"/>
</dbReference>
<comment type="caution">
    <text evidence="1">The sequence shown here is derived from an EMBL/GenBank/DDBJ whole genome shotgun (WGS) entry which is preliminary data.</text>
</comment>
<protein>
    <submittedName>
        <fullName evidence="1">Cof-type HAD-IIB family hydrolase</fullName>
    </submittedName>
</protein>
<dbReference type="GO" id="GO:0005829">
    <property type="term" value="C:cytosol"/>
    <property type="evidence" value="ECO:0007669"/>
    <property type="project" value="TreeGrafter"/>
</dbReference>
<dbReference type="EMBL" id="DYWQ01000025">
    <property type="protein sequence ID" value="HJF44527.1"/>
    <property type="molecule type" value="Genomic_DNA"/>
</dbReference>
<reference evidence="1" key="1">
    <citation type="journal article" date="2021" name="PeerJ">
        <title>Extensive microbial diversity within the chicken gut microbiome revealed by metagenomics and culture.</title>
        <authorList>
            <person name="Gilroy R."/>
            <person name="Ravi A."/>
            <person name="Getino M."/>
            <person name="Pursley I."/>
            <person name="Horton D.L."/>
            <person name="Alikhan N.F."/>
            <person name="Baker D."/>
            <person name="Gharbi K."/>
            <person name="Hall N."/>
            <person name="Watson M."/>
            <person name="Adriaenssens E.M."/>
            <person name="Foster-Nyarko E."/>
            <person name="Jarju S."/>
            <person name="Secka A."/>
            <person name="Antonio M."/>
            <person name="Oren A."/>
            <person name="Chaudhuri R.R."/>
            <person name="La Ragione R."/>
            <person name="Hildebrand F."/>
            <person name="Pallen M.J."/>
        </authorList>
    </citation>
    <scope>NUCLEOTIDE SEQUENCE</scope>
    <source>
        <strain evidence="1">CHK124-7917</strain>
    </source>
</reference>
<dbReference type="InterPro" id="IPR006379">
    <property type="entry name" value="HAD-SF_hydro_IIB"/>
</dbReference>
<dbReference type="RefSeq" id="WP_274958567.1">
    <property type="nucleotide sequence ID" value="NZ_DYWQ01000025.1"/>
</dbReference>
<dbReference type="PANTHER" id="PTHR10000">
    <property type="entry name" value="PHOSPHOSERINE PHOSPHATASE"/>
    <property type="match status" value="1"/>
</dbReference>
<name>A0A921KKA9_9ACTN</name>
<dbReference type="Gene3D" id="3.40.50.1000">
    <property type="entry name" value="HAD superfamily/HAD-like"/>
    <property type="match status" value="1"/>
</dbReference>
<dbReference type="Proteomes" id="UP000697330">
    <property type="component" value="Unassembled WGS sequence"/>
</dbReference>
<organism evidence="1 2">
    <name type="scientific">Thermophilibacter provencensis</name>
    <dbReference type="NCBI Taxonomy" id="1852386"/>
    <lineage>
        <taxon>Bacteria</taxon>
        <taxon>Bacillati</taxon>
        <taxon>Actinomycetota</taxon>
        <taxon>Coriobacteriia</taxon>
        <taxon>Coriobacteriales</taxon>
        <taxon>Atopobiaceae</taxon>
        <taxon>Thermophilibacter</taxon>
    </lineage>
</organism>
<keyword evidence="1" id="KW-0378">Hydrolase</keyword>
<dbReference type="SUPFAM" id="SSF56784">
    <property type="entry name" value="HAD-like"/>
    <property type="match status" value="1"/>
</dbReference>
<dbReference type="Gene3D" id="3.30.1240.10">
    <property type="match status" value="1"/>
</dbReference>
<dbReference type="PANTHER" id="PTHR10000:SF8">
    <property type="entry name" value="HAD SUPERFAMILY HYDROLASE-LIKE, TYPE 3"/>
    <property type="match status" value="1"/>
</dbReference>
<evidence type="ECO:0000313" key="1">
    <source>
        <dbReference type="EMBL" id="HJF44527.1"/>
    </source>
</evidence>
<dbReference type="AlphaFoldDB" id="A0A921KKA9"/>